<evidence type="ECO:0000256" key="4">
    <source>
        <dbReference type="ARBA" id="ARBA00022448"/>
    </source>
</evidence>
<comment type="subcellular location">
    <subcellularLocation>
        <location evidence="16">Membrane</location>
        <topology evidence="16">Multi-pass membrane protein</topology>
    </subcellularLocation>
    <subcellularLocation>
        <location evidence="1">Mitochondrion inner membrane</location>
        <topology evidence="1">Multi-pass membrane protein</topology>
    </subcellularLocation>
</comment>
<comment type="function">
    <text evidence="16">Catalyzes the exchange of ADP and ATP across the membrane.</text>
</comment>
<dbReference type="GO" id="GO:0005743">
    <property type="term" value="C:mitochondrial inner membrane"/>
    <property type="evidence" value="ECO:0007669"/>
    <property type="project" value="UniProtKB-SubCell"/>
</dbReference>
<dbReference type="InterPro" id="IPR018108">
    <property type="entry name" value="MCP_transmembrane"/>
</dbReference>
<dbReference type="PANTHER" id="PTHR45635:SF14">
    <property type="entry name" value="ADP_ATP TRANSLOCASE"/>
    <property type="match status" value="1"/>
</dbReference>
<comment type="function">
    <text evidence="13">ADP:ATP antiporter that mediates import of ADP into the mitochondrial matrix for ATP synthesis, and export of ATP out to fuel the cell. Cycles between the cytoplasmic-open state (c-state) and the matrix-open state (m-state): operates by the alternating access mechanism with a single substrate-binding site intermittently exposed to either the cytosolic (c-state) or matrix (m-state) side of the inner mitochondrial membrane.</text>
</comment>
<evidence type="ECO:0000256" key="5">
    <source>
        <dbReference type="ARBA" id="ARBA00022449"/>
    </source>
</evidence>
<organism evidence="17 18">
    <name type="scientific">Skeletonema marinoi</name>
    <dbReference type="NCBI Taxonomy" id="267567"/>
    <lineage>
        <taxon>Eukaryota</taxon>
        <taxon>Sar</taxon>
        <taxon>Stramenopiles</taxon>
        <taxon>Ochrophyta</taxon>
        <taxon>Bacillariophyta</taxon>
        <taxon>Coscinodiscophyceae</taxon>
        <taxon>Thalassiosirophycidae</taxon>
        <taxon>Thalassiosirales</taxon>
        <taxon>Skeletonemataceae</taxon>
        <taxon>Skeletonema</taxon>
        <taxon>Skeletonema marinoi-dohrnii complex</taxon>
    </lineage>
</organism>
<keyword evidence="6 14" id="KW-0812">Transmembrane</keyword>
<evidence type="ECO:0000256" key="1">
    <source>
        <dbReference type="ARBA" id="ARBA00004448"/>
    </source>
</evidence>
<dbReference type="Pfam" id="PF00153">
    <property type="entry name" value="Mito_carr"/>
    <property type="match status" value="3"/>
</dbReference>
<dbReference type="GO" id="GO:1990544">
    <property type="term" value="P:mitochondrial ATP transmembrane transport"/>
    <property type="evidence" value="ECO:0007669"/>
    <property type="project" value="InterPro"/>
</dbReference>
<name>A0AAD9D8E5_9STRA</name>
<dbReference type="EMBL" id="JATAAI010000028">
    <property type="protein sequence ID" value="KAK1736634.1"/>
    <property type="molecule type" value="Genomic_DNA"/>
</dbReference>
<evidence type="ECO:0000256" key="9">
    <source>
        <dbReference type="ARBA" id="ARBA00022989"/>
    </source>
</evidence>
<evidence type="ECO:0000256" key="8">
    <source>
        <dbReference type="ARBA" id="ARBA00022792"/>
    </source>
</evidence>
<keyword evidence="5" id="KW-0050">Antiport</keyword>
<keyword evidence="10" id="KW-0496">Mitochondrion</keyword>
<feature type="repeat" description="Solcar" evidence="14">
    <location>
        <begin position="307"/>
        <end position="392"/>
    </location>
</feature>
<dbReference type="PANTHER" id="PTHR45635">
    <property type="entry name" value="ADP,ATP CARRIER PROTEIN 1-RELATED-RELATED"/>
    <property type="match status" value="1"/>
</dbReference>
<protein>
    <recommendedName>
        <fullName evidence="16">ADP/ATP translocase</fullName>
    </recommendedName>
    <alternativeName>
        <fullName evidence="16">ADP,ATP carrier protein</fullName>
    </alternativeName>
</protein>
<evidence type="ECO:0000256" key="7">
    <source>
        <dbReference type="ARBA" id="ARBA00022737"/>
    </source>
</evidence>
<evidence type="ECO:0000256" key="14">
    <source>
        <dbReference type="PROSITE-ProRule" id="PRU00282"/>
    </source>
</evidence>
<comment type="caution">
    <text evidence="17">The sequence shown here is derived from an EMBL/GenBank/DDBJ whole genome shotgun (WGS) entry which is preliminary data.</text>
</comment>
<keyword evidence="7" id="KW-0677">Repeat</keyword>
<evidence type="ECO:0000313" key="18">
    <source>
        <dbReference type="Proteomes" id="UP001224775"/>
    </source>
</evidence>
<comment type="subunit">
    <text evidence="3 16">Monomer.</text>
</comment>
<evidence type="ECO:0000313" key="17">
    <source>
        <dbReference type="EMBL" id="KAK1736634.1"/>
    </source>
</evidence>
<keyword evidence="11 14" id="KW-0472">Membrane</keyword>
<keyword evidence="18" id="KW-1185">Reference proteome</keyword>
<evidence type="ECO:0000256" key="3">
    <source>
        <dbReference type="ARBA" id="ARBA00011245"/>
    </source>
</evidence>
<gene>
    <name evidence="17" type="ORF">QTG54_012656</name>
</gene>
<evidence type="ECO:0000256" key="10">
    <source>
        <dbReference type="ARBA" id="ARBA00023128"/>
    </source>
</evidence>
<evidence type="ECO:0000256" key="13">
    <source>
        <dbReference type="ARBA" id="ARBA00045250"/>
    </source>
</evidence>
<feature type="repeat" description="Solcar" evidence="14">
    <location>
        <begin position="180"/>
        <end position="273"/>
    </location>
</feature>
<comment type="catalytic activity">
    <reaction evidence="12">
        <text>ADP(in) + ATP(out) = ADP(out) + ATP(in)</text>
        <dbReference type="Rhea" id="RHEA:34999"/>
        <dbReference type="ChEBI" id="CHEBI:30616"/>
        <dbReference type="ChEBI" id="CHEBI:456216"/>
    </reaction>
    <physiologicalReaction direction="left-to-right" evidence="12">
        <dbReference type="Rhea" id="RHEA:35000"/>
    </physiologicalReaction>
</comment>
<evidence type="ECO:0000256" key="2">
    <source>
        <dbReference type="ARBA" id="ARBA00006375"/>
    </source>
</evidence>
<dbReference type="AlphaFoldDB" id="A0AAD9D8E5"/>
<evidence type="ECO:0000256" key="12">
    <source>
        <dbReference type="ARBA" id="ARBA00024143"/>
    </source>
</evidence>
<dbReference type="Gene3D" id="1.50.40.10">
    <property type="entry name" value="Mitochondrial carrier domain"/>
    <property type="match status" value="1"/>
</dbReference>
<dbReference type="GO" id="GO:0005471">
    <property type="term" value="F:ATP:ADP antiporter activity"/>
    <property type="evidence" value="ECO:0007669"/>
    <property type="project" value="UniProtKB-UniRule"/>
</dbReference>
<reference evidence="17" key="1">
    <citation type="submission" date="2023-06" db="EMBL/GenBank/DDBJ databases">
        <title>Survivors Of The Sea: Transcriptome response of Skeletonema marinoi to long-term dormancy.</title>
        <authorList>
            <person name="Pinder M.I.M."/>
            <person name="Kourtchenko O."/>
            <person name="Robertson E.K."/>
            <person name="Larsson T."/>
            <person name="Maumus F."/>
            <person name="Osuna-Cruz C.M."/>
            <person name="Vancaester E."/>
            <person name="Stenow R."/>
            <person name="Vandepoele K."/>
            <person name="Ploug H."/>
            <person name="Bruchert V."/>
            <person name="Godhe A."/>
            <person name="Topel M."/>
        </authorList>
    </citation>
    <scope>NUCLEOTIDE SEQUENCE</scope>
    <source>
        <strain evidence="17">R05AC</strain>
    </source>
</reference>
<evidence type="ECO:0000256" key="16">
    <source>
        <dbReference type="RuleBase" id="RU368008"/>
    </source>
</evidence>
<dbReference type="SUPFAM" id="SSF103506">
    <property type="entry name" value="Mitochondrial carrier"/>
    <property type="match status" value="1"/>
</dbReference>
<evidence type="ECO:0000256" key="15">
    <source>
        <dbReference type="RuleBase" id="RU000488"/>
    </source>
</evidence>
<evidence type="ECO:0000256" key="11">
    <source>
        <dbReference type="ARBA" id="ARBA00023136"/>
    </source>
</evidence>
<comment type="caution">
    <text evidence="16">Lacks conserved residue(s) required for the propagation of feature annotation.</text>
</comment>
<dbReference type="PRINTS" id="PR00926">
    <property type="entry name" value="MITOCARRIER"/>
</dbReference>
<accession>A0AAD9D8E5</accession>
<dbReference type="Proteomes" id="UP001224775">
    <property type="component" value="Unassembled WGS sequence"/>
</dbReference>
<keyword evidence="4 15" id="KW-0813">Transport</keyword>
<feature type="repeat" description="Solcar" evidence="14">
    <location>
        <begin position="42"/>
        <end position="156"/>
    </location>
</feature>
<dbReference type="GO" id="GO:0140021">
    <property type="term" value="P:mitochondrial ADP transmembrane transport"/>
    <property type="evidence" value="ECO:0007669"/>
    <property type="project" value="InterPro"/>
</dbReference>
<feature type="transmembrane region" description="Helical" evidence="16">
    <location>
        <begin position="181"/>
        <end position="203"/>
    </location>
</feature>
<dbReference type="InterPro" id="IPR002067">
    <property type="entry name" value="MCP"/>
</dbReference>
<comment type="similarity">
    <text evidence="2 15">Belongs to the mitochondrial carrier (TC 2.A.29) family.</text>
</comment>
<keyword evidence="9 16" id="KW-1133">Transmembrane helix</keyword>
<dbReference type="PROSITE" id="PS50920">
    <property type="entry name" value="SOLCAR"/>
    <property type="match status" value="3"/>
</dbReference>
<dbReference type="InterPro" id="IPR023395">
    <property type="entry name" value="MCP_dom_sf"/>
</dbReference>
<keyword evidence="8" id="KW-0999">Mitochondrion inner membrane</keyword>
<sequence>MKAASLAADASTIIIITPTPPQGSDDAPPPIVEPRIEKRTSKTAARDALAGACAGAVAKTVVAPIERVKLLMQLQFSIDKKSTKNVDAQNAATGLPKTNATSPVADGRRLGAFEVAKKVYERQGLVAFWRGNTPNVIRQGGTAAMNFLLMDWYKTAIRPILVWSLSLPSDRDPQARRKRRAIISSFLSGGLAGGTVTTVLYPVEFIRTRLAMDVGRGTADVPRLYPGGMRDVCSSIWKVDGWRGLYQGYGIALAGVVLYRALHLGGYDAVKTEILHRRGHNIGISGAQQGNPNDSKHNTAAGLTMGERFLAAQIVSLTAGTACYPIDSVRRRLMMQAGLPIEQRLYKNSLDCFRRVWATEGLHGFYLGIGPNLVRSIGASLLLVSYDVFKVML</sequence>
<dbReference type="InterPro" id="IPR002113">
    <property type="entry name" value="ADT_euk_type"/>
</dbReference>
<proteinExistence type="inferred from homology"/>
<evidence type="ECO:0000256" key="6">
    <source>
        <dbReference type="ARBA" id="ARBA00022692"/>
    </source>
</evidence>